<dbReference type="GO" id="GO:0016887">
    <property type="term" value="F:ATP hydrolysis activity"/>
    <property type="evidence" value="ECO:0007669"/>
    <property type="project" value="InterPro"/>
</dbReference>
<dbReference type="KEGG" id="cau:Caur_0525"/>
<dbReference type="PATRIC" id="fig|324602.8.peg.595"/>
<protein>
    <submittedName>
        <fullName evidence="2">ATPase associated with various cellular activities AAA_5</fullName>
    </submittedName>
</protein>
<dbReference type="Gene3D" id="3.40.50.300">
    <property type="entry name" value="P-loop containing nucleotide triphosphate hydrolases"/>
    <property type="match status" value="1"/>
</dbReference>
<evidence type="ECO:0000313" key="3">
    <source>
        <dbReference type="Proteomes" id="UP000002008"/>
    </source>
</evidence>
<evidence type="ECO:0000259" key="1">
    <source>
        <dbReference type="Pfam" id="PF07728"/>
    </source>
</evidence>
<organism evidence="2 3">
    <name type="scientific">Chloroflexus aurantiacus (strain ATCC 29366 / DSM 635 / J-10-fl)</name>
    <dbReference type="NCBI Taxonomy" id="324602"/>
    <lineage>
        <taxon>Bacteria</taxon>
        <taxon>Bacillati</taxon>
        <taxon>Chloroflexota</taxon>
        <taxon>Chloroflexia</taxon>
        <taxon>Chloroflexales</taxon>
        <taxon>Chloroflexineae</taxon>
        <taxon>Chloroflexaceae</taxon>
        <taxon>Chloroflexus</taxon>
    </lineage>
</organism>
<reference evidence="3" key="1">
    <citation type="journal article" date="2011" name="BMC Genomics">
        <title>Complete genome sequence of the filamentous anoxygenic phototrophic bacterium Chloroflexus aurantiacus.</title>
        <authorList>
            <person name="Tang K.H."/>
            <person name="Barry K."/>
            <person name="Chertkov O."/>
            <person name="Dalin E."/>
            <person name="Han C.S."/>
            <person name="Hauser L.J."/>
            <person name="Honchak B.M."/>
            <person name="Karbach L.E."/>
            <person name="Land M.L."/>
            <person name="Lapidus A."/>
            <person name="Larimer F.W."/>
            <person name="Mikhailova N."/>
            <person name="Pitluck S."/>
            <person name="Pierson B.K."/>
            <person name="Blankenship R.E."/>
        </authorList>
    </citation>
    <scope>NUCLEOTIDE SEQUENCE [LARGE SCALE GENOMIC DNA]</scope>
    <source>
        <strain evidence="3">ATCC 29366 / DSM 635 / J-10-fl</strain>
    </source>
</reference>
<dbReference type="RefSeq" id="WP_012256428.1">
    <property type="nucleotide sequence ID" value="NC_010175.1"/>
</dbReference>
<dbReference type="InterPro" id="IPR027417">
    <property type="entry name" value="P-loop_NTPase"/>
</dbReference>
<dbReference type="InParanoid" id="A9WEB2"/>
<sequence>MPFSSAALHALLQPGVSERWQAVQRLLHPEMLVLANRAAERAAALLPQQWPLYELSFKSRRAIDRGGGRRDPITDYWFAFDRPPRGAGVMLTVSGIERTVTVGLQLWGVRRPQLAHLWSQARPVWEALIDRIEHEGQARFAGRRPPMTGMRWIDHYLNSRAHYLWAGFVYDWNALPTAERLIDDICALLPLNEALMEQAEIDLATTNTLRETPARYLTGAPSVAQIVMSIKRRGMIIDERTLHAFHLAVQARPLVILAGPSGSGKTWLTRLYADALIGIGEGQPNPCYLLVAVQPDWHSARDLLGYYNSLTGLYQPTPFLNFLLKAAADPDQTYIVCLDEMNLARPEYYLAPILSAMEAVEGLIDLGTPLAETPLAGGGVVRNPIRLPINLRLIGTINVDESTFALSDKVLDRANLIELGTVDMAALRSQYPIANDQVWQILSDIQHHLTAAGKPAGYRALREILGFVGQATDMNVLEALDLQILQRLLPRLRGEDSPRFRQALNGLHAICAGRLSRSAERLAQMMARLEREGYTDFYGY</sequence>
<dbReference type="AlphaFoldDB" id="A9WEB2"/>
<dbReference type="InterPro" id="IPR011704">
    <property type="entry name" value="ATPase_dyneun-rel_AAA"/>
</dbReference>
<dbReference type="GO" id="GO:0005524">
    <property type="term" value="F:ATP binding"/>
    <property type="evidence" value="ECO:0007669"/>
    <property type="project" value="InterPro"/>
</dbReference>
<dbReference type="EnsemblBacteria" id="ABY33772">
    <property type="protein sequence ID" value="ABY33772"/>
    <property type="gene ID" value="Caur_0525"/>
</dbReference>
<dbReference type="Proteomes" id="UP000002008">
    <property type="component" value="Chromosome"/>
</dbReference>
<dbReference type="Pfam" id="PF07728">
    <property type="entry name" value="AAA_5"/>
    <property type="match status" value="1"/>
</dbReference>
<dbReference type="eggNOG" id="COG1401">
    <property type="taxonomic scope" value="Bacteria"/>
</dbReference>
<dbReference type="HOGENOM" id="CLU_011498_2_0_0"/>
<name>A9WEB2_CHLAA</name>
<evidence type="ECO:0000313" key="2">
    <source>
        <dbReference type="EMBL" id="ABY33772.1"/>
    </source>
</evidence>
<proteinExistence type="predicted"/>
<dbReference type="STRING" id="324602.Caur_0525"/>
<feature type="domain" description="ATPase dynein-related AAA" evidence="1">
    <location>
        <begin position="255"/>
        <end position="413"/>
    </location>
</feature>
<accession>A9WEB2</accession>
<gene>
    <name evidence="2" type="ordered locus">Caur_0525</name>
</gene>
<keyword evidence="3" id="KW-1185">Reference proteome</keyword>
<dbReference type="SUPFAM" id="SSF52540">
    <property type="entry name" value="P-loop containing nucleoside triphosphate hydrolases"/>
    <property type="match status" value="1"/>
</dbReference>
<dbReference type="EMBL" id="CP000909">
    <property type="protein sequence ID" value="ABY33772.1"/>
    <property type="molecule type" value="Genomic_DNA"/>
</dbReference>